<comment type="caution">
    <text evidence="1">The sequence shown here is derived from an EMBL/GenBank/DDBJ whole genome shotgun (WGS) entry which is preliminary data.</text>
</comment>
<name>A0A9X8YQT9_SERMA</name>
<dbReference type="SUPFAM" id="SSF69279">
    <property type="entry name" value="Phage tail proteins"/>
    <property type="match status" value="1"/>
</dbReference>
<sequence length="361" mass="40294">MSDKLSSYSPRPAFDVRVGGESVLPINDRLIGLTVTENRGFTADTIELELDDTDGKLQLPKRGTRIAVAIGWQGAPLVKKGVFVVDEITHHGPPDRLTITARSADFRDEFNVKREYSWHNCTVSYVVSAIAGRYGLTPAISTELASLEIDHADQTQESDISFLTRMADMLSAATTIKNGMLLFFTPGVGRSASGQVLPSITITRRSGDSHNFRVADRDAYTGVEAYWLDLNFGKKRKTRVTGRRKAKPKSSSQQGHYLDGAEGNVYVMRQTFRNELNAKRAAISKWQQLKRGAAEFTMTLARGREDLYPELHANMQGFKSDIDNGDWTITKAVHVISQRGFITDLEFEVRLTDWTVESKVE</sequence>
<accession>A0A9X8YQT9</accession>
<reference evidence="1" key="1">
    <citation type="submission" date="2019-03" db="EMBL/GenBank/DDBJ databases">
        <title>Serratia marcescens strain N2 draft genome.</title>
        <authorList>
            <person name="Yassin A."/>
            <person name="El-Kenawy N."/>
            <person name="Youssef N.H."/>
        </authorList>
    </citation>
    <scope>NUCLEOTIDE SEQUENCE [LARGE SCALE GENOMIC DNA]</scope>
    <source>
        <strain evidence="1">N2</strain>
    </source>
</reference>
<dbReference type="Pfam" id="PF05954">
    <property type="entry name" value="Phage_GPD"/>
    <property type="match status" value="1"/>
</dbReference>
<protein>
    <submittedName>
        <fullName evidence="1">Phage late control D family protein</fullName>
    </submittedName>
</protein>
<dbReference type="PANTHER" id="PTHR35862:SF1">
    <property type="entry name" value="FELS-2 PROPHAGE PROTEIN"/>
    <property type="match status" value="1"/>
</dbReference>
<dbReference type="EMBL" id="SPSG01001022">
    <property type="protein sequence ID" value="TFV19377.1"/>
    <property type="molecule type" value="Genomic_DNA"/>
</dbReference>
<organism evidence="1">
    <name type="scientific">Serratia marcescens</name>
    <dbReference type="NCBI Taxonomy" id="615"/>
    <lineage>
        <taxon>Bacteria</taxon>
        <taxon>Pseudomonadati</taxon>
        <taxon>Pseudomonadota</taxon>
        <taxon>Gammaproteobacteria</taxon>
        <taxon>Enterobacterales</taxon>
        <taxon>Yersiniaceae</taxon>
        <taxon>Serratia</taxon>
    </lineage>
</organism>
<dbReference type="AlphaFoldDB" id="A0A9X8YQT9"/>
<gene>
    <name evidence="1" type="ORF">E0L31_08135</name>
</gene>
<dbReference type="InterPro" id="IPR052726">
    <property type="entry name" value="Phage_Baseplate_Hub"/>
</dbReference>
<evidence type="ECO:0000313" key="1">
    <source>
        <dbReference type="EMBL" id="TFV19377.1"/>
    </source>
</evidence>
<dbReference type="PANTHER" id="PTHR35862">
    <property type="entry name" value="FELS-2 PROPHAGE PROTEIN"/>
    <property type="match status" value="1"/>
</dbReference>
<proteinExistence type="predicted"/>